<organism evidence="7 8">
    <name type="scientific">Turnera subulata</name>
    <dbReference type="NCBI Taxonomy" id="218843"/>
    <lineage>
        <taxon>Eukaryota</taxon>
        <taxon>Viridiplantae</taxon>
        <taxon>Streptophyta</taxon>
        <taxon>Embryophyta</taxon>
        <taxon>Tracheophyta</taxon>
        <taxon>Spermatophyta</taxon>
        <taxon>Magnoliopsida</taxon>
        <taxon>eudicotyledons</taxon>
        <taxon>Gunneridae</taxon>
        <taxon>Pentapetalae</taxon>
        <taxon>rosids</taxon>
        <taxon>fabids</taxon>
        <taxon>Malpighiales</taxon>
        <taxon>Passifloraceae</taxon>
        <taxon>Turnera</taxon>
    </lineage>
</organism>
<dbReference type="SUPFAM" id="SSF55008">
    <property type="entry name" value="HMA, heavy metal-associated domain"/>
    <property type="match status" value="2"/>
</dbReference>
<evidence type="ECO:0000256" key="2">
    <source>
        <dbReference type="ARBA" id="ARBA00022723"/>
    </source>
</evidence>
<comment type="caution">
    <text evidence="7">The sequence shown here is derived from an EMBL/GenBank/DDBJ whole genome shotgun (WGS) entry which is preliminary data.</text>
</comment>
<comment type="similarity">
    <text evidence="4">Belongs to the HIPP family.</text>
</comment>
<dbReference type="PANTHER" id="PTHR46195">
    <property type="entry name" value="HEAVY METAL-ASSOCIATED ISOPRENYLATED PLANT PROTEIN 7"/>
    <property type="match status" value="1"/>
</dbReference>
<evidence type="ECO:0000256" key="5">
    <source>
        <dbReference type="SAM" id="MobiDB-lite"/>
    </source>
</evidence>
<evidence type="ECO:0000313" key="8">
    <source>
        <dbReference type="Proteomes" id="UP001141552"/>
    </source>
</evidence>
<proteinExistence type="inferred from homology"/>
<sequence>MAAKGEKAKDKDDAVITAVYKVNLHCQQCARDIKKPLLKTQGVRTVDYDVEKAEVKVKGEIDVIKVHKLIERLSRKRVELVSPQPQIKVNDAASTEKKAEKSSTKQPILRTTSLKVHMHCDKCENDLQTKLLKHKDIYSVKTDMNAQILTVQGSIEPDQLLRFMRKNLHKSAEITSSKVVVEERKEKGKEDQTKPKPKSVESRETTTEFEVEKRVEVKTKEGTQPYFIHYVYAPQLFSDENPNACYVM</sequence>
<name>A0A9Q0F6G2_9ROSI</name>
<keyword evidence="3" id="KW-0449">Lipoprotein</keyword>
<dbReference type="InterPro" id="IPR006121">
    <property type="entry name" value="HMA_dom"/>
</dbReference>
<dbReference type="InterPro" id="IPR044577">
    <property type="entry name" value="HIPP4/7/8/17/18/19"/>
</dbReference>
<gene>
    <name evidence="7" type="ORF">Tsubulata_023353</name>
</gene>
<dbReference type="EMBL" id="JAKUCV010006794">
    <property type="protein sequence ID" value="KAJ4825843.1"/>
    <property type="molecule type" value="Genomic_DNA"/>
</dbReference>
<accession>A0A9Q0F6G2</accession>
<keyword evidence="1" id="KW-0488">Methylation</keyword>
<dbReference type="AlphaFoldDB" id="A0A9Q0F6G2"/>
<keyword evidence="8" id="KW-1185">Reference proteome</keyword>
<dbReference type="CDD" id="cd00371">
    <property type="entry name" value="HMA"/>
    <property type="match status" value="2"/>
</dbReference>
<reference evidence="7" key="2">
    <citation type="journal article" date="2023" name="Plants (Basel)">
        <title>Annotation of the Turnera subulata (Passifloraceae) Draft Genome Reveals the S-Locus Evolved after the Divergence of Turneroideae from Passifloroideae in a Stepwise Manner.</title>
        <authorList>
            <person name="Henning P.M."/>
            <person name="Roalson E.H."/>
            <person name="Mir W."/>
            <person name="McCubbin A.G."/>
            <person name="Shore J.S."/>
        </authorList>
    </citation>
    <scope>NUCLEOTIDE SEQUENCE</scope>
    <source>
        <strain evidence="7">F60SS</strain>
    </source>
</reference>
<keyword evidence="2" id="KW-0479">Metal-binding</keyword>
<feature type="region of interest" description="Disordered" evidence="5">
    <location>
        <begin position="179"/>
        <end position="208"/>
    </location>
</feature>
<evidence type="ECO:0000256" key="4">
    <source>
        <dbReference type="ARBA" id="ARBA00024045"/>
    </source>
</evidence>
<evidence type="ECO:0000259" key="6">
    <source>
        <dbReference type="PROSITE" id="PS50846"/>
    </source>
</evidence>
<dbReference type="PANTHER" id="PTHR46195:SF12">
    <property type="entry name" value="HEAVY METAL-ASSOCIATED ISOPRENYLATED PLANT PROTEIN 4"/>
    <property type="match status" value="1"/>
</dbReference>
<keyword evidence="3" id="KW-0636">Prenylation</keyword>
<dbReference type="Proteomes" id="UP001141552">
    <property type="component" value="Unassembled WGS sequence"/>
</dbReference>
<dbReference type="InterPro" id="IPR036163">
    <property type="entry name" value="HMA_dom_sf"/>
</dbReference>
<dbReference type="Gene3D" id="3.30.70.100">
    <property type="match status" value="2"/>
</dbReference>
<evidence type="ECO:0000313" key="7">
    <source>
        <dbReference type="EMBL" id="KAJ4825843.1"/>
    </source>
</evidence>
<reference evidence="7" key="1">
    <citation type="submission" date="2022-02" db="EMBL/GenBank/DDBJ databases">
        <authorList>
            <person name="Henning P.M."/>
            <person name="McCubbin A.G."/>
            <person name="Shore J.S."/>
        </authorList>
    </citation>
    <scope>NUCLEOTIDE SEQUENCE</scope>
    <source>
        <strain evidence="7">F60SS</strain>
        <tissue evidence="7">Leaves</tissue>
    </source>
</reference>
<evidence type="ECO:0000256" key="1">
    <source>
        <dbReference type="ARBA" id="ARBA00022481"/>
    </source>
</evidence>
<dbReference type="OrthoDB" id="688249at2759"/>
<dbReference type="PROSITE" id="PS50846">
    <property type="entry name" value="HMA_2"/>
    <property type="match status" value="2"/>
</dbReference>
<feature type="compositionally biased region" description="Basic and acidic residues" evidence="5">
    <location>
        <begin position="180"/>
        <end position="208"/>
    </location>
</feature>
<evidence type="ECO:0000256" key="3">
    <source>
        <dbReference type="ARBA" id="ARBA00023289"/>
    </source>
</evidence>
<protein>
    <recommendedName>
        <fullName evidence="6">HMA domain-containing protein</fullName>
    </recommendedName>
</protein>
<feature type="domain" description="HMA" evidence="6">
    <location>
        <begin position="15"/>
        <end position="81"/>
    </location>
</feature>
<feature type="domain" description="HMA" evidence="6">
    <location>
        <begin position="109"/>
        <end position="176"/>
    </location>
</feature>
<dbReference type="GO" id="GO:0046872">
    <property type="term" value="F:metal ion binding"/>
    <property type="evidence" value="ECO:0007669"/>
    <property type="project" value="UniProtKB-KW"/>
</dbReference>
<dbReference type="Pfam" id="PF00403">
    <property type="entry name" value="HMA"/>
    <property type="match status" value="2"/>
</dbReference>